<feature type="domain" description="SCP" evidence="2">
    <location>
        <begin position="60"/>
        <end position="212"/>
    </location>
</feature>
<accession>N1PJL9</accession>
<dbReference type="Pfam" id="PF00188">
    <property type="entry name" value="CAP"/>
    <property type="match status" value="1"/>
</dbReference>
<dbReference type="SMART" id="SM00198">
    <property type="entry name" value="SCP"/>
    <property type="match status" value="1"/>
</dbReference>
<dbReference type="CDD" id="cd05380">
    <property type="entry name" value="CAP_euk"/>
    <property type="match status" value="1"/>
</dbReference>
<dbReference type="PRINTS" id="PR00837">
    <property type="entry name" value="V5TPXLIKE"/>
</dbReference>
<keyword evidence="1" id="KW-0732">Signal</keyword>
<dbReference type="PANTHER" id="PTHR10334">
    <property type="entry name" value="CYSTEINE-RICH SECRETORY PROTEIN-RELATED"/>
    <property type="match status" value="1"/>
</dbReference>
<dbReference type="InterPro" id="IPR035940">
    <property type="entry name" value="CAP_sf"/>
</dbReference>
<dbReference type="InterPro" id="IPR014044">
    <property type="entry name" value="CAP_dom"/>
</dbReference>
<keyword evidence="4" id="KW-1185">Reference proteome</keyword>
<proteinExistence type="predicted"/>
<reference evidence="4" key="1">
    <citation type="journal article" date="2012" name="PLoS Genet.">
        <title>The genomes of the fungal plant pathogens Cladosporium fulvum and Dothistroma septosporum reveal adaptation to different hosts and lifestyles but also signatures of common ancestry.</title>
        <authorList>
            <person name="de Wit P.J.G.M."/>
            <person name="van der Burgt A."/>
            <person name="Oekmen B."/>
            <person name="Stergiopoulos I."/>
            <person name="Abd-Elsalam K.A."/>
            <person name="Aerts A.L."/>
            <person name="Bahkali A.H."/>
            <person name="Beenen H.G."/>
            <person name="Chettri P."/>
            <person name="Cox M.P."/>
            <person name="Datema E."/>
            <person name="de Vries R.P."/>
            <person name="Dhillon B."/>
            <person name="Ganley A.R."/>
            <person name="Griffiths S.A."/>
            <person name="Guo Y."/>
            <person name="Hamelin R.C."/>
            <person name="Henrissat B."/>
            <person name="Kabir M.S."/>
            <person name="Jashni M.K."/>
            <person name="Kema G."/>
            <person name="Klaubauf S."/>
            <person name="Lapidus A."/>
            <person name="Levasseur A."/>
            <person name="Lindquist E."/>
            <person name="Mehrabi R."/>
            <person name="Ohm R.A."/>
            <person name="Owen T.J."/>
            <person name="Salamov A."/>
            <person name="Schwelm A."/>
            <person name="Schijlen E."/>
            <person name="Sun H."/>
            <person name="van den Burg H.A."/>
            <person name="van Ham R.C.H.J."/>
            <person name="Zhang S."/>
            <person name="Goodwin S.B."/>
            <person name="Grigoriev I.V."/>
            <person name="Collemare J."/>
            <person name="Bradshaw R.E."/>
        </authorList>
    </citation>
    <scope>NUCLEOTIDE SEQUENCE [LARGE SCALE GENOMIC DNA]</scope>
    <source>
        <strain evidence="4">NZE10 / CBS 128990</strain>
    </source>
</reference>
<dbReference type="InterPro" id="IPR001283">
    <property type="entry name" value="CRISP-related"/>
</dbReference>
<dbReference type="Proteomes" id="UP000016933">
    <property type="component" value="Unassembled WGS sequence"/>
</dbReference>
<dbReference type="AlphaFoldDB" id="N1PJL9"/>
<evidence type="ECO:0000313" key="3">
    <source>
        <dbReference type="EMBL" id="EME42597.1"/>
    </source>
</evidence>
<sequence>MHFSSLAIATFAVAAHARPVEDTLKAVVLPPVHQNAAREALLDERATTSIPLPTAGDDSLYIKYALDHHNKHRSNHTFNGKATSPMQWNATTARTAKEVADLCIFAHKMDVEGGGYGQNLAAGYKAANITGTITDLWYNSEVAAYAGLYGQAQPSYSDFGAWGHFSQLVWNASTSVGCWTTNCSATGLSGVGSSVPPYLTVCNYYPAGNYGGQYAKNVGTAQGQPRLPWNWVSS</sequence>
<evidence type="ECO:0000313" key="4">
    <source>
        <dbReference type="Proteomes" id="UP000016933"/>
    </source>
</evidence>
<dbReference type="STRING" id="675120.N1PJL9"/>
<dbReference type="OMA" id="TITDLWY"/>
<feature type="signal peptide" evidence="1">
    <location>
        <begin position="1"/>
        <end position="17"/>
    </location>
</feature>
<dbReference type="eggNOG" id="KOG3017">
    <property type="taxonomic scope" value="Eukaryota"/>
</dbReference>
<dbReference type="EMBL" id="KB446541">
    <property type="protein sequence ID" value="EME42597.1"/>
    <property type="molecule type" value="Genomic_DNA"/>
</dbReference>
<dbReference type="HOGENOM" id="CLU_035730_5_1_1"/>
<dbReference type="InterPro" id="IPR018244">
    <property type="entry name" value="Allrgn_V5/Tpx1_CS"/>
</dbReference>
<reference evidence="3 4" key="2">
    <citation type="journal article" date="2012" name="PLoS Pathog.">
        <title>Diverse lifestyles and strategies of plant pathogenesis encoded in the genomes of eighteen Dothideomycetes fungi.</title>
        <authorList>
            <person name="Ohm R.A."/>
            <person name="Feau N."/>
            <person name="Henrissat B."/>
            <person name="Schoch C.L."/>
            <person name="Horwitz B.A."/>
            <person name="Barry K.W."/>
            <person name="Condon B.J."/>
            <person name="Copeland A.C."/>
            <person name="Dhillon B."/>
            <person name="Glaser F."/>
            <person name="Hesse C.N."/>
            <person name="Kosti I."/>
            <person name="LaButti K."/>
            <person name="Lindquist E.A."/>
            <person name="Lucas S."/>
            <person name="Salamov A.A."/>
            <person name="Bradshaw R.E."/>
            <person name="Ciuffetti L."/>
            <person name="Hamelin R.C."/>
            <person name="Kema G.H.J."/>
            <person name="Lawrence C."/>
            <person name="Scott J.A."/>
            <person name="Spatafora J.W."/>
            <person name="Turgeon B.G."/>
            <person name="de Wit P.J.G.M."/>
            <person name="Zhong S."/>
            <person name="Goodwin S.B."/>
            <person name="Grigoriev I.V."/>
        </authorList>
    </citation>
    <scope>NUCLEOTIDE SEQUENCE [LARGE SCALE GENOMIC DNA]</scope>
    <source>
        <strain evidence="4">NZE10 / CBS 128990</strain>
    </source>
</reference>
<evidence type="ECO:0000256" key="1">
    <source>
        <dbReference type="SAM" id="SignalP"/>
    </source>
</evidence>
<dbReference type="GO" id="GO:0005576">
    <property type="term" value="C:extracellular region"/>
    <property type="evidence" value="ECO:0007669"/>
    <property type="project" value="InterPro"/>
</dbReference>
<dbReference type="PROSITE" id="PS01009">
    <property type="entry name" value="CRISP_1"/>
    <property type="match status" value="1"/>
</dbReference>
<protein>
    <recommendedName>
        <fullName evidence="2">SCP domain-containing protein</fullName>
    </recommendedName>
</protein>
<gene>
    <name evidence="3" type="ORF">DOTSEDRAFT_54921</name>
</gene>
<dbReference type="SUPFAM" id="SSF55797">
    <property type="entry name" value="PR-1-like"/>
    <property type="match status" value="1"/>
</dbReference>
<evidence type="ECO:0000259" key="2">
    <source>
        <dbReference type="SMART" id="SM00198"/>
    </source>
</evidence>
<dbReference type="Gene3D" id="3.40.33.10">
    <property type="entry name" value="CAP"/>
    <property type="match status" value="1"/>
</dbReference>
<name>N1PJL9_DOTSN</name>
<organism evidence="3 4">
    <name type="scientific">Dothistroma septosporum (strain NZE10 / CBS 128990)</name>
    <name type="common">Red band needle blight fungus</name>
    <name type="synonym">Mycosphaerella pini</name>
    <dbReference type="NCBI Taxonomy" id="675120"/>
    <lineage>
        <taxon>Eukaryota</taxon>
        <taxon>Fungi</taxon>
        <taxon>Dikarya</taxon>
        <taxon>Ascomycota</taxon>
        <taxon>Pezizomycotina</taxon>
        <taxon>Dothideomycetes</taxon>
        <taxon>Dothideomycetidae</taxon>
        <taxon>Mycosphaerellales</taxon>
        <taxon>Mycosphaerellaceae</taxon>
        <taxon>Dothistroma</taxon>
    </lineage>
</organism>
<feature type="chain" id="PRO_5004109154" description="SCP domain-containing protein" evidence="1">
    <location>
        <begin position="18"/>
        <end position="234"/>
    </location>
</feature>